<organism evidence="1 2">
    <name type="scientific">Amycolatopsis silviterrae</name>
    <dbReference type="NCBI Taxonomy" id="1656914"/>
    <lineage>
        <taxon>Bacteria</taxon>
        <taxon>Bacillati</taxon>
        <taxon>Actinomycetota</taxon>
        <taxon>Actinomycetes</taxon>
        <taxon>Pseudonocardiales</taxon>
        <taxon>Pseudonocardiaceae</taxon>
        <taxon>Amycolatopsis</taxon>
    </lineage>
</organism>
<accession>A0ABW5H7N7</accession>
<evidence type="ECO:0000313" key="2">
    <source>
        <dbReference type="Proteomes" id="UP001597483"/>
    </source>
</evidence>
<reference evidence="2" key="1">
    <citation type="journal article" date="2019" name="Int. J. Syst. Evol. Microbiol.">
        <title>The Global Catalogue of Microorganisms (GCM) 10K type strain sequencing project: providing services to taxonomists for standard genome sequencing and annotation.</title>
        <authorList>
            <consortium name="The Broad Institute Genomics Platform"/>
            <consortium name="The Broad Institute Genome Sequencing Center for Infectious Disease"/>
            <person name="Wu L."/>
            <person name="Ma J."/>
        </authorList>
    </citation>
    <scope>NUCLEOTIDE SEQUENCE [LARGE SCALE GENOMIC DNA]</scope>
    <source>
        <strain evidence="2">CGMCC 4.7641</strain>
    </source>
</reference>
<protein>
    <submittedName>
        <fullName evidence="1">Uncharacterized protein</fullName>
    </submittedName>
</protein>
<proteinExistence type="predicted"/>
<evidence type="ECO:0000313" key="1">
    <source>
        <dbReference type="EMBL" id="MFD2469096.1"/>
    </source>
</evidence>
<gene>
    <name evidence="1" type="ORF">ACFSVL_17050</name>
</gene>
<name>A0ABW5H7N7_9PSEU</name>
<keyword evidence="2" id="KW-1185">Reference proteome</keyword>
<sequence>MSTDLDLAVDLLRATPTHENRSEEQLREWAAVALAYGDELAAGTDEGTDEDIQIVEREGGVRRDEILLAEHHRGTVTVYTDSLTHLAKLAAENGFQVSREALRTAAIAHELAHHRLDVRELNRRLGHTALRLGPFRVRGHVAGAEEIAAHRFAHHRSGLDVSPLLLTTALAGGN</sequence>
<dbReference type="EMBL" id="JBHUKS010000011">
    <property type="protein sequence ID" value="MFD2469096.1"/>
    <property type="molecule type" value="Genomic_DNA"/>
</dbReference>
<dbReference type="Proteomes" id="UP001597483">
    <property type="component" value="Unassembled WGS sequence"/>
</dbReference>
<comment type="caution">
    <text evidence="1">The sequence shown here is derived from an EMBL/GenBank/DDBJ whole genome shotgun (WGS) entry which is preliminary data.</text>
</comment>
<dbReference type="RefSeq" id="WP_378305212.1">
    <property type="nucleotide sequence ID" value="NZ_JBHUKS010000011.1"/>
</dbReference>